<evidence type="ECO:0000256" key="4">
    <source>
        <dbReference type="ARBA" id="ARBA00022475"/>
    </source>
</evidence>
<feature type="transmembrane region" description="Helical" evidence="8">
    <location>
        <begin position="194"/>
        <end position="211"/>
    </location>
</feature>
<evidence type="ECO:0000256" key="8">
    <source>
        <dbReference type="SAM" id="Phobius"/>
    </source>
</evidence>
<evidence type="ECO:0000256" key="3">
    <source>
        <dbReference type="ARBA" id="ARBA00022448"/>
    </source>
</evidence>
<dbReference type="Pfam" id="PF03547">
    <property type="entry name" value="Mem_trans"/>
    <property type="match status" value="1"/>
</dbReference>
<feature type="transmembrane region" description="Helical" evidence="8">
    <location>
        <begin position="251"/>
        <end position="271"/>
    </location>
</feature>
<feature type="transmembrane region" description="Helical" evidence="8">
    <location>
        <begin position="97"/>
        <end position="117"/>
    </location>
</feature>
<accession>A0A4Q1ANU3</accession>
<dbReference type="Gene3D" id="1.20.1530.20">
    <property type="match status" value="1"/>
</dbReference>
<keyword evidence="5 8" id="KW-0812">Transmembrane</keyword>
<keyword evidence="6 8" id="KW-1133">Transmembrane helix</keyword>
<dbReference type="AlphaFoldDB" id="A0A4Q1ANU3"/>
<evidence type="ECO:0000256" key="1">
    <source>
        <dbReference type="ARBA" id="ARBA00004651"/>
    </source>
</evidence>
<dbReference type="EMBL" id="PDKK01000005">
    <property type="protein sequence ID" value="RXK05916.1"/>
    <property type="molecule type" value="Genomic_DNA"/>
</dbReference>
<feature type="transmembrane region" description="Helical" evidence="8">
    <location>
        <begin position="123"/>
        <end position="147"/>
    </location>
</feature>
<dbReference type="GO" id="GO:0055085">
    <property type="term" value="P:transmembrane transport"/>
    <property type="evidence" value="ECO:0007669"/>
    <property type="project" value="InterPro"/>
</dbReference>
<dbReference type="RefSeq" id="WP_129087121.1">
    <property type="nucleotide sequence ID" value="NZ_CP053836.1"/>
</dbReference>
<comment type="caution">
    <text evidence="9">The sequence shown here is derived from an EMBL/GenBank/DDBJ whole genome shotgun (WGS) entry which is preliminary data.</text>
</comment>
<evidence type="ECO:0000256" key="7">
    <source>
        <dbReference type="ARBA" id="ARBA00023136"/>
    </source>
</evidence>
<feature type="transmembrane region" description="Helical" evidence="8">
    <location>
        <begin position="283"/>
        <end position="306"/>
    </location>
</feature>
<evidence type="ECO:0000256" key="5">
    <source>
        <dbReference type="ARBA" id="ARBA00022692"/>
    </source>
</evidence>
<proteinExistence type="inferred from homology"/>
<sequence>MEHILTALIPIFLLILTGFSFKKIDFPSSEFWKNADKLTYFILMPALLVFKLSTANLNNLEAFDFVVTGILAIFAILVISIIINFKMKSSGAAFSSVVQGAIRFNTYVFLGLVSAILGDEGIALAALLITFAIPIINVICITVFAFYVNDTKATFMGMIKSIVKNPLIVACLIGGGINYFDFYMPIVAVKFLEILSATALPLGLLSIGFALDLNSVKEAKLELIISSALKLILMPLVMFFIGELFSLDSSLMTILVIFAAMPTASSSFILARQLGGDTNLMASIITFETLFSLFTVSFILGFLQYLN</sequence>
<comment type="subcellular location">
    <subcellularLocation>
        <location evidence="1">Cell membrane</location>
        <topology evidence="1">Multi-pass membrane protein</topology>
    </subcellularLocation>
</comment>
<dbReference type="Proteomes" id="UP000289758">
    <property type="component" value="Unassembled WGS sequence"/>
</dbReference>
<dbReference type="OrthoDB" id="9805563at2"/>
<name>A0A4Q1ANU3_9BACT</name>
<gene>
    <name evidence="9" type="ORF">CRV07_07535</name>
</gene>
<protein>
    <submittedName>
        <fullName evidence="9">Transporter</fullName>
    </submittedName>
</protein>
<feature type="transmembrane region" description="Helical" evidence="8">
    <location>
        <begin position="6"/>
        <end position="26"/>
    </location>
</feature>
<keyword evidence="4" id="KW-1003">Cell membrane</keyword>
<keyword evidence="10" id="KW-1185">Reference proteome</keyword>
<keyword evidence="7 8" id="KW-0472">Membrane</keyword>
<evidence type="ECO:0000313" key="10">
    <source>
        <dbReference type="Proteomes" id="UP000289758"/>
    </source>
</evidence>
<evidence type="ECO:0000256" key="2">
    <source>
        <dbReference type="ARBA" id="ARBA00010145"/>
    </source>
</evidence>
<feature type="transmembrane region" description="Helical" evidence="8">
    <location>
        <begin position="38"/>
        <end position="57"/>
    </location>
</feature>
<feature type="transmembrane region" description="Helical" evidence="8">
    <location>
        <begin position="167"/>
        <end position="188"/>
    </location>
</feature>
<evidence type="ECO:0000313" key="9">
    <source>
        <dbReference type="EMBL" id="RXK05916.1"/>
    </source>
</evidence>
<feature type="transmembrane region" description="Helical" evidence="8">
    <location>
        <begin position="63"/>
        <end position="85"/>
    </location>
</feature>
<evidence type="ECO:0000256" key="6">
    <source>
        <dbReference type="ARBA" id="ARBA00022989"/>
    </source>
</evidence>
<keyword evidence="3" id="KW-0813">Transport</keyword>
<organism evidence="9 10">
    <name type="scientific">Halarcobacter ebronensis</name>
    <dbReference type="NCBI Taxonomy" id="1462615"/>
    <lineage>
        <taxon>Bacteria</taxon>
        <taxon>Pseudomonadati</taxon>
        <taxon>Campylobacterota</taxon>
        <taxon>Epsilonproteobacteria</taxon>
        <taxon>Campylobacterales</taxon>
        <taxon>Arcobacteraceae</taxon>
        <taxon>Halarcobacter</taxon>
    </lineage>
</organism>
<dbReference type="InterPro" id="IPR038770">
    <property type="entry name" value="Na+/solute_symporter_sf"/>
</dbReference>
<dbReference type="PANTHER" id="PTHR36838">
    <property type="entry name" value="AUXIN EFFLUX CARRIER FAMILY PROTEIN"/>
    <property type="match status" value="1"/>
</dbReference>
<reference evidence="9 10" key="1">
    <citation type="submission" date="2017-10" db="EMBL/GenBank/DDBJ databases">
        <title>Genomics of the genus Arcobacter.</title>
        <authorList>
            <person name="Perez-Cataluna A."/>
            <person name="Figueras M.J."/>
        </authorList>
    </citation>
    <scope>NUCLEOTIDE SEQUENCE [LARGE SCALE GENOMIC DNA]</scope>
    <source>
        <strain evidence="9 10">CECT 8441</strain>
    </source>
</reference>
<dbReference type="InterPro" id="IPR004776">
    <property type="entry name" value="Mem_transp_PIN-like"/>
</dbReference>
<comment type="similarity">
    <text evidence="2">Belongs to the auxin efflux carrier (TC 2.A.69) family.</text>
</comment>
<dbReference type="GO" id="GO:0005886">
    <property type="term" value="C:plasma membrane"/>
    <property type="evidence" value="ECO:0007669"/>
    <property type="project" value="UniProtKB-SubCell"/>
</dbReference>
<dbReference type="PANTHER" id="PTHR36838:SF4">
    <property type="entry name" value="AUXIN EFFLUX CARRIER FAMILY PROTEIN"/>
    <property type="match status" value="1"/>
</dbReference>
<feature type="transmembrane region" description="Helical" evidence="8">
    <location>
        <begin position="223"/>
        <end position="245"/>
    </location>
</feature>